<organism evidence="5 6">
    <name type="scientific">Furnarius figulus</name>
    <dbReference type="NCBI Taxonomy" id="463165"/>
    <lineage>
        <taxon>Eukaryota</taxon>
        <taxon>Metazoa</taxon>
        <taxon>Chordata</taxon>
        <taxon>Craniata</taxon>
        <taxon>Vertebrata</taxon>
        <taxon>Euteleostomi</taxon>
        <taxon>Archelosauria</taxon>
        <taxon>Archosauria</taxon>
        <taxon>Dinosauria</taxon>
        <taxon>Saurischia</taxon>
        <taxon>Theropoda</taxon>
        <taxon>Coelurosauria</taxon>
        <taxon>Aves</taxon>
        <taxon>Neognathae</taxon>
        <taxon>Neoaves</taxon>
        <taxon>Telluraves</taxon>
        <taxon>Australaves</taxon>
        <taxon>Passeriformes</taxon>
        <taxon>Furnariidae</taxon>
        <taxon>Furnarius</taxon>
    </lineage>
</organism>
<dbReference type="PRINTS" id="PR00721">
    <property type="entry name" value="STOMATIN"/>
</dbReference>
<dbReference type="InterPro" id="IPR036013">
    <property type="entry name" value="Band_7/SPFH_dom_sf"/>
</dbReference>
<dbReference type="GO" id="GO:0005886">
    <property type="term" value="C:plasma membrane"/>
    <property type="evidence" value="ECO:0007669"/>
    <property type="project" value="InterPro"/>
</dbReference>
<feature type="non-terminal residue" evidence="5">
    <location>
        <position position="414"/>
    </location>
</feature>
<dbReference type="InterPro" id="IPR001972">
    <property type="entry name" value="Stomatin_HflK_fam"/>
</dbReference>
<keyword evidence="3" id="KW-1133">Transmembrane helix</keyword>
<dbReference type="InterPro" id="IPR003033">
    <property type="entry name" value="SCP2_sterol-bd_dom"/>
</dbReference>
<sequence>MFSRSGYQALPLGDFDRFQQSSIGFYGAQKGFFCFGDKQDPLGPSVNTADSSQGWLSWICHGIITSLVFLLMVVTFPISGWFTLKVVPTYERIIIFRLGRIQAPQGPGMVLLLPFIDDWQRVDLRTRAFNVPPCKLTSKDGAIISMGANVQFRVWDPVLSVMMVKDLIVATRMMAQNTMTKTLMKKSLCEIQVEKLKIEEQLLLEINDMTKSWGLEVDRVELSMEAVLQPPRENLAGPPVTVPPVPGLEGLDGTIQQLAAHFFGSTLALAGGRIGAPEAAGSMETVNEVEPPTTPLPTQRKPSTDELLSAVESVLSEALVSQVGASYQVNIALSSGTWSTYFIDLSSGSGQIGHGVPEGVPDVTLELSEKDLQDLFLGDLRPLSAYMSGRLQVKGDLHLALKLENLIKAMKQRR</sequence>
<evidence type="ECO:0000256" key="3">
    <source>
        <dbReference type="SAM" id="Phobius"/>
    </source>
</evidence>
<gene>
    <name evidence="5" type="primary">Stoml1</name>
    <name evidence="5" type="ORF">FURFIG_R09191</name>
</gene>
<dbReference type="InterPro" id="IPR036527">
    <property type="entry name" value="SCP2_sterol-bd_dom_sf"/>
</dbReference>
<dbReference type="AlphaFoldDB" id="A0A7K5APT2"/>
<dbReference type="PANTHER" id="PTHR10264">
    <property type="entry name" value="BAND 7 PROTEIN-RELATED"/>
    <property type="match status" value="1"/>
</dbReference>
<dbReference type="InterPro" id="IPR001107">
    <property type="entry name" value="Band_7"/>
</dbReference>
<dbReference type="SMART" id="SM00244">
    <property type="entry name" value="PHB"/>
    <property type="match status" value="1"/>
</dbReference>
<dbReference type="Pfam" id="PF01145">
    <property type="entry name" value="Band_7"/>
    <property type="match status" value="1"/>
</dbReference>
<reference evidence="5 6" key="1">
    <citation type="submission" date="2019-09" db="EMBL/GenBank/DDBJ databases">
        <title>Bird 10,000 Genomes (B10K) Project - Family phase.</title>
        <authorList>
            <person name="Zhang G."/>
        </authorList>
    </citation>
    <scope>NUCLEOTIDE SEQUENCE [LARGE SCALE GENOMIC DNA]</scope>
    <source>
        <strain evidence="5">B10K-DU-003-06</strain>
    </source>
</reference>
<dbReference type="SUPFAM" id="SSF117892">
    <property type="entry name" value="Band 7/SPFH domain"/>
    <property type="match status" value="1"/>
</dbReference>
<feature type="non-terminal residue" evidence="5">
    <location>
        <position position="1"/>
    </location>
</feature>
<dbReference type="Gene3D" id="3.30.1050.10">
    <property type="entry name" value="SCP2 sterol-binding domain"/>
    <property type="match status" value="1"/>
</dbReference>
<dbReference type="Pfam" id="PF02036">
    <property type="entry name" value="SCP2"/>
    <property type="match status" value="1"/>
</dbReference>
<feature type="transmembrane region" description="Helical" evidence="3">
    <location>
        <begin position="55"/>
        <end position="84"/>
    </location>
</feature>
<evidence type="ECO:0000313" key="6">
    <source>
        <dbReference type="Proteomes" id="UP000529852"/>
    </source>
</evidence>
<keyword evidence="3" id="KW-0812">Transmembrane</keyword>
<comment type="caution">
    <text evidence="5">The sequence shown here is derived from an EMBL/GenBank/DDBJ whole genome shotgun (WGS) entry which is preliminary data.</text>
</comment>
<protein>
    <submittedName>
        <fullName evidence="5">STML1 protein</fullName>
    </submittedName>
</protein>
<evidence type="ECO:0000256" key="1">
    <source>
        <dbReference type="ARBA" id="ARBA00008164"/>
    </source>
</evidence>
<keyword evidence="3" id="KW-0472">Membrane</keyword>
<evidence type="ECO:0000256" key="2">
    <source>
        <dbReference type="SAM" id="MobiDB-lite"/>
    </source>
</evidence>
<comment type="similarity">
    <text evidence="1">Belongs to the band 7/mec-2 family.</text>
</comment>
<dbReference type="Proteomes" id="UP000529852">
    <property type="component" value="Unassembled WGS sequence"/>
</dbReference>
<proteinExistence type="inferred from homology"/>
<accession>A0A7K5APT2</accession>
<evidence type="ECO:0000313" key="5">
    <source>
        <dbReference type="EMBL" id="NWR85334.1"/>
    </source>
</evidence>
<dbReference type="InterPro" id="IPR043202">
    <property type="entry name" value="Band-7_stomatin-like"/>
</dbReference>
<feature type="domain" description="Band 7" evidence="4">
    <location>
        <begin position="82"/>
        <end position="242"/>
    </location>
</feature>
<feature type="region of interest" description="Disordered" evidence="2">
    <location>
        <begin position="283"/>
        <end position="303"/>
    </location>
</feature>
<keyword evidence="6" id="KW-1185">Reference proteome</keyword>
<dbReference type="EMBL" id="VYZD01000080">
    <property type="protein sequence ID" value="NWR85334.1"/>
    <property type="molecule type" value="Genomic_DNA"/>
</dbReference>
<dbReference type="FunFam" id="3.30.479.30:FF:000011">
    <property type="entry name" value="stomatin-like protein 1 isoform X1"/>
    <property type="match status" value="1"/>
</dbReference>
<evidence type="ECO:0000259" key="4">
    <source>
        <dbReference type="SMART" id="SM00244"/>
    </source>
</evidence>
<dbReference type="PANTHER" id="PTHR10264:SF130">
    <property type="entry name" value="STOMATIN-LIKE PROTEIN 1"/>
    <property type="match status" value="1"/>
</dbReference>
<name>A0A7K5APT2_9FURN</name>
<dbReference type="SUPFAM" id="SSF55718">
    <property type="entry name" value="SCP-like"/>
    <property type="match status" value="1"/>
</dbReference>
<dbReference type="Gene3D" id="3.30.479.30">
    <property type="entry name" value="Band 7 domain"/>
    <property type="match status" value="1"/>
</dbReference>